<organism evidence="2">
    <name type="scientific">Spodoptera frugiperda</name>
    <name type="common">Fall armyworm</name>
    <dbReference type="NCBI Taxonomy" id="7108"/>
    <lineage>
        <taxon>Eukaryota</taxon>
        <taxon>Metazoa</taxon>
        <taxon>Ecdysozoa</taxon>
        <taxon>Arthropoda</taxon>
        <taxon>Hexapoda</taxon>
        <taxon>Insecta</taxon>
        <taxon>Pterygota</taxon>
        <taxon>Neoptera</taxon>
        <taxon>Endopterygota</taxon>
        <taxon>Lepidoptera</taxon>
        <taxon>Glossata</taxon>
        <taxon>Ditrysia</taxon>
        <taxon>Noctuoidea</taxon>
        <taxon>Noctuidae</taxon>
        <taxon>Amphipyrinae</taxon>
        <taxon>Spodoptera</taxon>
    </lineage>
</organism>
<accession>A0A2H1W378</accession>
<evidence type="ECO:0000256" key="1">
    <source>
        <dbReference type="SAM" id="MobiDB-lite"/>
    </source>
</evidence>
<sequence length="416" mass="45493">MLHDGHDISLPFQTARQGGLDPKQCIAPYKLYPVKVINELTTVLREKRGGPPKEKAEGEEEGGAAEEVLVPALEDAAMGKYMDRLSRSTASWSQVQLPDKGSLRSGSIPGPGKILLGFFHFFENFSVVARSLEMCPVYGNRLTPYYKGSITQMVKSGVSDHVCTVDAVAGQLAAVQRVAGSIPARSNSLCDQQIVVSDLGVIVPHGATLCVIHKLLFRVWVSFACELGCCSGIGDEEDWEWGNWVSGNLTHTTKHNASVVSRRFSARPWYHSGRAGPFMPHSCPSMALPHLCCGYPYAELTDYQSNNFIVYSYRCALERFFESHTHGILWSVPHAVCVWRVAGAPAFYMFEPHACGPTGLRVDAMDDGAACVLTFTSPKLMAFALVFQTVYSNSIVVSSTTSSQNFLKGRETLAIV</sequence>
<gene>
    <name evidence="2" type="ORF">SFRICE_026804</name>
</gene>
<evidence type="ECO:0000313" key="2">
    <source>
        <dbReference type="EMBL" id="SOQ47406.1"/>
    </source>
</evidence>
<feature type="compositionally biased region" description="Basic and acidic residues" evidence="1">
    <location>
        <begin position="45"/>
        <end position="56"/>
    </location>
</feature>
<dbReference type="EMBL" id="ODYU01005967">
    <property type="protein sequence ID" value="SOQ47406.1"/>
    <property type="molecule type" value="Genomic_DNA"/>
</dbReference>
<proteinExistence type="predicted"/>
<name>A0A2H1W378_SPOFR</name>
<reference evidence="2" key="1">
    <citation type="submission" date="2016-07" db="EMBL/GenBank/DDBJ databases">
        <authorList>
            <person name="Bretaudeau A."/>
        </authorList>
    </citation>
    <scope>NUCLEOTIDE SEQUENCE</scope>
    <source>
        <strain evidence="2">Rice</strain>
        <tissue evidence="2">Whole body</tissue>
    </source>
</reference>
<dbReference type="AlphaFoldDB" id="A0A2H1W378"/>
<protein>
    <submittedName>
        <fullName evidence="2">SFRICE_026804</fullName>
    </submittedName>
</protein>
<feature type="region of interest" description="Disordered" evidence="1">
    <location>
        <begin position="45"/>
        <end position="64"/>
    </location>
</feature>